<name>A0A9R1NV10_TRITD</name>
<evidence type="ECO:0000256" key="1">
    <source>
        <dbReference type="SAM" id="SignalP"/>
    </source>
</evidence>
<organism evidence="2 3">
    <name type="scientific">Triticum turgidum subsp. durum</name>
    <name type="common">Durum wheat</name>
    <name type="synonym">Triticum durum</name>
    <dbReference type="NCBI Taxonomy" id="4567"/>
    <lineage>
        <taxon>Eukaryota</taxon>
        <taxon>Viridiplantae</taxon>
        <taxon>Streptophyta</taxon>
        <taxon>Embryophyta</taxon>
        <taxon>Tracheophyta</taxon>
        <taxon>Spermatophyta</taxon>
        <taxon>Magnoliopsida</taxon>
        <taxon>Liliopsida</taxon>
        <taxon>Poales</taxon>
        <taxon>Poaceae</taxon>
        <taxon>BOP clade</taxon>
        <taxon>Pooideae</taxon>
        <taxon>Triticodae</taxon>
        <taxon>Triticeae</taxon>
        <taxon>Triticinae</taxon>
        <taxon>Triticum</taxon>
    </lineage>
</organism>
<dbReference type="AlphaFoldDB" id="A0A9R1NV10"/>
<dbReference type="EMBL" id="LT934113">
    <property type="protein sequence ID" value="VAH31517.1"/>
    <property type="molecule type" value="Genomic_DNA"/>
</dbReference>
<feature type="chain" id="PRO_5040233836" evidence="1">
    <location>
        <begin position="26"/>
        <end position="72"/>
    </location>
</feature>
<reference evidence="2 3" key="1">
    <citation type="submission" date="2017-09" db="EMBL/GenBank/DDBJ databases">
        <authorList>
            <consortium name="International Durum Wheat Genome Sequencing Consortium (IDWGSC)"/>
            <person name="Milanesi L."/>
        </authorList>
    </citation>
    <scope>NUCLEOTIDE SEQUENCE [LARGE SCALE GENOMIC DNA]</scope>
    <source>
        <strain evidence="3">cv. Svevo</strain>
    </source>
</reference>
<sequence>MARIAEVMLLLMFLMLIFSVHLASAARLLEGEGWREGGIGTGGDSHSCYKMEFVSKVESVILCSKFKYKEEG</sequence>
<keyword evidence="1" id="KW-0732">Signal</keyword>
<feature type="signal peptide" evidence="1">
    <location>
        <begin position="1"/>
        <end position="25"/>
    </location>
</feature>
<dbReference type="Gramene" id="TRITD2Av1G161950.1">
    <property type="protein sequence ID" value="TRITD2Av1G161950.1"/>
    <property type="gene ID" value="TRITD2Av1G161950"/>
</dbReference>
<dbReference type="Proteomes" id="UP000324705">
    <property type="component" value="Chromosome 2A"/>
</dbReference>
<gene>
    <name evidence="2" type="ORF">TRITD_2Av1G161950</name>
</gene>
<protein>
    <submittedName>
        <fullName evidence="2">Uncharacterized protein</fullName>
    </submittedName>
</protein>
<keyword evidence="3" id="KW-1185">Reference proteome</keyword>
<evidence type="ECO:0000313" key="3">
    <source>
        <dbReference type="Proteomes" id="UP000324705"/>
    </source>
</evidence>
<accession>A0A9R1NV10</accession>
<evidence type="ECO:0000313" key="2">
    <source>
        <dbReference type="EMBL" id="VAH31517.1"/>
    </source>
</evidence>
<proteinExistence type="predicted"/>